<dbReference type="Proteomes" id="UP000064939">
    <property type="component" value="Chromosome"/>
</dbReference>
<dbReference type="OrthoDB" id="6712355at2"/>
<feature type="compositionally biased region" description="Basic and acidic residues" evidence="1">
    <location>
        <begin position="47"/>
        <end position="57"/>
    </location>
</feature>
<evidence type="ECO:0000256" key="2">
    <source>
        <dbReference type="SAM" id="Phobius"/>
    </source>
</evidence>
<evidence type="ECO:0000256" key="1">
    <source>
        <dbReference type="SAM" id="MobiDB-lite"/>
    </source>
</evidence>
<feature type="region of interest" description="Disordered" evidence="1">
    <location>
        <begin position="44"/>
        <end position="73"/>
    </location>
</feature>
<evidence type="ECO:0000313" key="4">
    <source>
        <dbReference type="Proteomes" id="UP000064939"/>
    </source>
</evidence>
<evidence type="ECO:0000313" key="3">
    <source>
        <dbReference type="EMBL" id="ALH95357.1"/>
    </source>
</evidence>
<dbReference type="EMBL" id="CP012808">
    <property type="protein sequence ID" value="ALH95357.1"/>
    <property type="molecule type" value="Genomic_DNA"/>
</dbReference>
<dbReference type="AlphaFoldDB" id="A0A0N9VYW5"/>
<dbReference type="KEGG" id="aei:AOY20_07305"/>
<feature type="transmembrane region" description="Helical" evidence="2">
    <location>
        <begin position="12"/>
        <end position="35"/>
    </location>
</feature>
<organism evidence="3 4">
    <name type="scientific">Acinetobacter equi</name>
    <dbReference type="NCBI Taxonomy" id="1324350"/>
    <lineage>
        <taxon>Bacteria</taxon>
        <taxon>Pseudomonadati</taxon>
        <taxon>Pseudomonadota</taxon>
        <taxon>Gammaproteobacteria</taxon>
        <taxon>Moraxellales</taxon>
        <taxon>Moraxellaceae</taxon>
        <taxon>Acinetobacter</taxon>
    </lineage>
</organism>
<evidence type="ECO:0008006" key="5">
    <source>
        <dbReference type="Google" id="ProtNLM"/>
    </source>
</evidence>
<name>A0A0N9VYW5_9GAMM</name>
<protein>
    <recommendedName>
        <fullName evidence="5">DUF4199 domain-containing protein</fullName>
    </recommendedName>
</protein>
<reference evidence="3 4" key="1">
    <citation type="journal article" date="2015" name="Int. J. Syst. Evol. Microbiol.">
        <title>Acinetobacter equi sp. nov. isolated from horse faeces.</title>
        <authorList>
            <person name="Poppel M.T."/>
            <person name="Skiebe E."/>
            <person name="Laue M."/>
            <person name="Bergmann H."/>
            <person name="Ebersberger I."/>
            <person name="Garn T."/>
            <person name="Fruth A."/>
            <person name="Baumgardt S."/>
            <person name="Busse H.J."/>
            <person name="Wilharm G."/>
        </authorList>
    </citation>
    <scope>NUCLEOTIDE SEQUENCE [LARGE SCALE GENOMIC DNA]</scope>
    <source>
        <strain evidence="3 4">114</strain>
    </source>
</reference>
<accession>A0A0N9VYW5</accession>
<dbReference type="STRING" id="1324350.AOY20_07305"/>
<proteinExistence type="predicted"/>
<keyword evidence="2" id="KW-0472">Membrane</keyword>
<keyword evidence="2" id="KW-1133">Transmembrane helix</keyword>
<gene>
    <name evidence="3" type="ORF">AOY20_07305</name>
</gene>
<dbReference type="RefSeq" id="WP_054581249.1">
    <property type="nucleotide sequence ID" value="NZ_CP012808.1"/>
</dbReference>
<sequence>MADLPTPESTPWGWKALIIACVIGAIFLGFIYLAVNSEADYMPSQQRKHDTQQHAFKEAPTMSADAIQKAQEDKLKREEIAKNSANTHGMTEEEHAHMVAHEEGIAHSH</sequence>
<keyword evidence="2" id="KW-0812">Transmembrane</keyword>
<keyword evidence="4" id="KW-1185">Reference proteome</keyword>